<evidence type="ECO:0000313" key="2">
    <source>
        <dbReference type="EMBL" id="TXC08073.1"/>
    </source>
</evidence>
<dbReference type="Proteomes" id="UP000321331">
    <property type="component" value="Unassembled WGS sequence"/>
</dbReference>
<gene>
    <name evidence="2" type="ORF">FocTR4_00004138</name>
</gene>
<evidence type="ECO:0000256" key="1">
    <source>
        <dbReference type="SAM" id="MobiDB-lite"/>
    </source>
</evidence>
<feature type="region of interest" description="Disordered" evidence="1">
    <location>
        <begin position="35"/>
        <end position="67"/>
    </location>
</feature>
<comment type="caution">
    <text evidence="2">The sequence shown here is derived from an EMBL/GenBank/DDBJ whole genome shotgun (WGS) entry which is preliminary data.</text>
</comment>
<accession>A0A5C6TBB2</accession>
<organism evidence="2 3">
    <name type="scientific">Fusarium oxysporum f. sp. cubense</name>
    <dbReference type="NCBI Taxonomy" id="61366"/>
    <lineage>
        <taxon>Eukaryota</taxon>
        <taxon>Fungi</taxon>
        <taxon>Dikarya</taxon>
        <taxon>Ascomycota</taxon>
        <taxon>Pezizomycotina</taxon>
        <taxon>Sordariomycetes</taxon>
        <taxon>Hypocreomycetidae</taxon>
        <taxon>Hypocreales</taxon>
        <taxon>Nectriaceae</taxon>
        <taxon>Fusarium</taxon>
        <taxon>Fusarium oxysporum species complex</taxon>
    </lineage>
</organism>
<dbReference type="AlphaFoldDB" id="A0A5C6TBB2"/>
<evidence type="ECO:0000313" key="3">
    <source>
        <dbReference type="Proteomes" id="UP000321331"/>
    </source>
</evidence>
<proteinExistence type="predicted"/>
<sequence length="67" mass="7793">MPDSGISEIAHLPRDRPTFAFLNYFFDRGIKARKEENRVQKENEERGTGKLTSVKKRRKHGAHLLVD</sequence>
<dbReference type="EMBL" id="VMNF01000005">
    <property type="protein sequence ID" value="TXC08073.1"/>
    <property type="molecule type" value="Genomic_DNA"/>
</dbReference>
<protein>
    <submittedName>
        <fullName evidence="2">Uncharacterized protein</fullName>
    </submittedName>
</protein>
<feature type="compositionally biased region" description="Basic and acidic residues" evidence="1">
    <location>
        <begin position="35"/>
        <end position="48"/>
    </location>
</feature>
<feature type="compositionally biased region" description="Basic residues" evidence="1">
    <location>
        <begin position="53"/>
        <end position="67"/>
    </location>
</feature>
<name>A0A5C6TBB2_FUSOC</name>
<reference evidence="2 3" key="1">
    <citation type="submission" date="2019-07" db="EMBL/GenBank/DDBJ databases">
        <title>The First High-Quality Draft Genome Sequence of the Causal Agent of the Current Panama Disease Epidemic.</title>
        <authorList>
            <person name="Warmington R.J."/>
            <person name="Kay W."/>
            <person name="Jeffries A."/>
            <person name="Bebber D."/>
            <person name="Moore K."/>
            <person name="Studholme D.J."/>
        </authorList>
    </citation>
    <scope>NUCLEOTIDE SEQUENCE [LARGE SCALE GENOMIC DNA]</scope>
    <source>
        <strain evidence="2 3">TR4</strain>
    </source>
</reference>